<dbReference type="AlphaFoldDB" id="A0AAN7A1K2"/>
<dbReference type="PANTHER" id="PTHR33112">
    <property type="entry name" value="DOMAIN PROTEIN, PUTATIVE-RELATED"/>
    <property type="match status" value="1"/>
</dbReference>
<keyword evidence="3" id="KW-1185">Reference proteome</keyword>
<reference evidence="2" key="2">
    <citation type="submission" date="2023-05" db="EMBL/GenBank/DDBJ databases">
        <authorList>
            <consortium name="Lawrence Berkeley National Laboratory"/>
            <person name="Steindorff A."/>
            <person name="Hensen N."/>
            <person name="Bonometti L."/>
            <person name="Westerberg I."/>
            <person name="Brannstrom I.O."/>
            <person name="Guillou S."/>
            <person name="Cros-Aarteil S."/>
            <person name="Calhoun S."/>
            <person name="Haridas S."/>
            <person name="Kuo A."/>
            <person name="Mondo S."/>
            <person name="Pangilinan J."/>
            <person name="Riley R."/>
            <person name="Labutti K."/>
            <person name="Andreopoulos B."/>
            <person name="Lipzen A."/>
            <person name="Chen C."/>
            <person name="Yanf M."/>
            <person name="Daum C."/>
            <person name="Ng V."/>
            <person name="Clum A."/>
            <person name="Ohm R."/>
            <person name="Martin F."/>
            <person name="Silar P."/>
            <person name="Natvig D."/>
            <person name="Lalanne C."/>
            <person name="Gautier V."/>
            <person name="Ament-Velasquez S.L."/>
            <person name="Kruys A."/>
            <person name="Hutchinson M.I."/>
            <person name="Powell A.J."/>
            <person name="Barry K."/>
            <person name="Miller A.N."/>
            <person name="Grigoriev I.V."/>
            <person name="Debuchy R."/>
            <person name="Gladieux P."/>
            <person name="Thoren M.H."/>
            <person name="Johannesson H."/>
        </authorList>
    </citation>
    <scope>NUCLEOTIDE SEQUENCE</scope>
    <source>
        <strain evidence="2">CBS 892.96</strain>
    </source>
</reference>
<comment type="caution">
    <text evidence="2">The sequence shown here is derived from an EMBL/GenBank/DDBJ whole genome shotgun (WGS) entry which is preliminary data.</text>
</comment>
<dbReference type="Proteomes" id="UP001302321">
    <property type="component" value="Unassembled WGS sequence"/>
</dbReference>
<feature type="domain" description="Heterokaryon incompatibility" evidence="1">
    <location>
        <begin position="97"/>
        <end position="251"/>
    </location>
</feature>
<name>A0AAN7A1K2_9PEZI</name>
<protein>
    <submittedName>
        <fullName evidence="2">Heterokaryon incompatibility protein-domain-containing protein</fullName>
    </submittedName>
</protein>
<dbReference type="PANTHER" id="PTHR33112:SF10">
    <property type="entry name" value="TOL"/>
    <property type="match status" value="1"/>
</dbReference>
<gene>
    <name evidence="2" type="ORF">QBC36DRAFT_200955</name>
</gene>
<evidence type="ECO:0000313" key="2">
    <source>
        <dbReference type="EMBL" id="KAK4170663.1"/>
    </source>
</evidence>
<accession>A0AAN7A1K2</accession>
<dbReference type="InterPro" id="IPR010730">
    <property type="entry name" value="HET"/>
</dbReference>
<proteinExistence type="predicted"/>
<evidence type="ECO:0000259" key="1">
    <source>
        <dbReference type="Pfam" id="PF06985"/>
    </source>
</evidence>
<dbReference type="Pfam" id="PF06985">
    <property type="entry name" value="HET"/>
    <property type="match status" value="1"/>
</dbReference>
<dbReference type="EMBL" id="MU866856">
    <property type="protein sequence ID" value="KAK4170663.1"/>
    <property type="molecule type" value="Genomic_DNA"/>
</dbReference>
<sequence length="549" mass="61586">MLKLNENPTPALSICRSPELAITNSSYIQIGLPRLPLPASTTHFAILSEWLSDCDKNHRGCAPLKTYPPPTRLIDLGSPDAPVVRLIQTKATETVKYIALSHPWGQGHSFCTFPHNLAKHKRAIPVHSPDFPDTFRDAIAATRALEVQYLWIDSICIIQGPNGDFDKEAKRMEDVFSAAYCVIAASSARGQRDGFLKTRKERQFLHLPVTSTVSTQNGPYNGGLYICRFIDNFSEHVLNGPLCKRGWVLQERALARRTIYFTDWQTYWECGCGVRCETLTKIDNKLTSFLGDPSFPSKLSGSLSDKGSDRGERIRFYEDLYRQYSRLNFTRLTDRPVAIAGLEQRMINDLKAKGGYGIFHDARSLLPRSLLWRRGAEEAKLNRVDFSQAKQTEGKNLPSWSWMAYDGAIDYLDLPLGGVDWRNDAVLDPFSSPDSADQGPANETAVLKVMTRPFVLEPIGEPWESVDVVLDAGNAQGDVEWEQWKAVVVGARRIAKGENVPMELRTHYLLIITALSEDDGQNTVYRRIGVGYMPGGFLGEEEVQRVTVK</sequence>
<evidence type="ECO:0000313" key="3">
    <source>
        <dbReference type="Proteomes" id="UP001302321"/>
    </source>
</evidence>
<organism evidence="2 3">
    <name type="scientific">Triangularia setosa</name>
    <dbReference type="NCBI Taxonomy" id="2587417"/>
    <lineage>
        <taxon>Eukaryota</taxon>
        <taxon>Fungi</taxon>
        <taxon>Dikarya</taxon>
        <taxon>Ascomycota</taxon>
        <taxon>Pezizomycotina</taxon>
        <taxon>Sordariomycetes</taxon>
        <taxon>Sordariomycetidae</taxon>
        <taxon>Sordariales</taxon>
        <taxon>Podosporaceae</taxon>
        <taxon>Triangularia</taxon>
    </lineage>
</organism>
<reference evidence="2" key="1">
    <citation type="journal article" date="2023" name="Mol. Phylogenet. Evol.">
        <title>Genome-scale phylogeny and comparative genomics of the fungal order Sordariales.</title>
        <authorList>
            <person name="Hensen N."/>
            <person name="Bonometti L."/>
            <person name="Westerberg I."/>
            <person name="Brannstrom I.O."/>
            <person name="Guillou S."/>
            <person name="Cros-Aarteil S."/>
            <person name="Calhoun S."/>
            <person name="Haridas S."/>
            <person name="Kuo A."/>
            <person name="Mondo S."/>
            <person name="Pangilinan J."/>
            <person name="Riley R."/>
            <person name="LaButti K."/>
            <person name="Andreopoulos B."/>
            <person name="Lipzen A."/>
            <person name="Chen C."/>
            <person name="Yan M."/>
            <person name="Daum C."/>
            <person name="Ng V."/>
            <person name="Clum A."/>
            <person name="Steindorff A."/>
            <person name="Ohm R.A."/>
            <person name="Martin F."/>
            <person name="Silar P."/>
            <person name="Natvig D.O."/>
            <person name="Lalanne C."/>
            <person name="Gautier V."/>
            <person name="Ament-Velasquez S.L."/>
            <person name="Kruys A."/>
            <person name="Hutchinson M.I."/>
            <person name="Powell A.J."/>
            <person name="Barry K."/>
            <person name="Miller A.N."/>
            <person name="Grigoriev I.V."/>
            <person name="Debuchy R."/>
            <person name="Gladieux P."/>
            <person name="Hiltunen Thoren M."/>
            <person name="Johannesson H."/>
        </authorList>
    </citation>
    <scope>NUCLEOTIDE SEQUENCE</scope>
    <source>
        <strain evidence="2">CBS 892.96</strain>
    </source>
</reference>